<comment type="caution">
    <text evidence="1">The sequence shown here is derived from an EMBL/GenBank/DDBJ whole genome shotgun (WGS) entry which is preliminary data.</text>
</comment>
<evidence type="ECO:0000313" key="1">
    <source>
        <dbReference type="EMBL" id="MPC99403.1"/>
    </source>
</evidence>
<dbReference type="EMBL" id="VSRR010118218">
    <property type="protein sequence ID" value="MPC99403.1"/>
    <property type="molecule type" value="Genomic_DNA"/>
</dbReference>
<proteinExistence type="predicted"/>
<protein>
    <submittedName>
        <fullName evidence="1">Uncharacterized protein</fullName>
    </submittedName>
</protein>
<organism evidence="1 2">
    <name type="scientific">Portunus trituberculatus</name>
    <name type="common">Swimming crab</name>
    <name type="synonym">Neptunus trituberculatus</name>
    <dbReference type="NCBI Taxonomy" id="210409"/>
    <lineage>
        <taxon>Eukaryota</taxon>
        <taxon>Metazoa</taxon>
        <taxon>Ecdysozoa</taxon>
        <taxon>Arthropoda</taxon>
        <taxon>Crustacea</taxon>
        <taxon>Multicrustacea</taxon>
        <taxon>Malacostraca</taxon>
        <taxon>Eumalacostraca</taxon>
        <taxon>Eucarida</taxon>
        <taxon>Decapoda</taxon>
        <taxon>Pleocyemata</taxon>
        <taxon>Brachyura</taxon>
        <taxon>Eubrachyura</taxon>
        <taxon>Portunoidea</taxon>
        <taxon>Portunidae</taxon>
        <taxon>Portuninae</taxon>
        <taxon>Portunus</taxon>
    </lineage>
</organism>
<dbReference type="Proteomes" id="UP000324222">
    <property type="component" value="Unassembled WGS sequence"/>
</dbReference>
<gene>
    <name evidence="1" type="ORF">E2C01_094816</name>
</gene>
<keyword evidence="2" id="KW-1185">Reference proteome</keyword>
<evidence type="ECO:0000313" key="2">
    <source>
        <dbReference type="Proteomes" id="UP000324222"/>
    </source>
</evidence>
<dbReference type="AlphaFoldDB" id="A0A5B7JY78"/>
<reference evidence="1 2" key="1">
    <citation type="submission" date="2019-05" db="EMBL/GenBank/DDBJ databases">
        <title>Another draft genome of Portunus trituberculatus and its Hox gene families provides insights of decapod evolution.</title>
        <authorList>
            <person name="Jeong J.-H."/>
            <person name="Song I."/>
            <person name="Kim S."/>
            <person name="Choi T."/>
            <person name="Kim D."/>
            <person name="Ryu S."/>
            <person name="Kim W."/>
        </authorList>
    </citation>
    <scope>NUCLEOTIDE SEQUENCE [LARGE SCALE GENOMIC DNA]</scope>
    <source>
        <tissue evidence="1">Muscle</tissue>
    </source>
</reference>
<accession>A0A5B7JY78</accession>
<name>A0A5B7JY78_PORTR</name>
<sequence>MHTQGDGPQFLCVCVQRYLLRHTPPPHNTARGPVPSLYLGKGRREVSEELGLLRW</sequence>